<keyword evidence="2" id="KW-1185">Reference proteome</keyword>
<proteinExistence type="predicted"/>
<comment type="caution">
    <text evidence="1">The sequence shown here is derived from an EMBL/GenBank/DDBJ whole genome shotgun (WGS) entry which is preliminary data.</text>
</comment>
<reference evidence="1" key="2">
    <citation type="submission" date="2021-01" db="EMBL/GenBank/DDBJ databases">
        <authorList>
            <person name="Schikora-Tamarit M.A."/>
        </authorList>
    </citation>
    <scope>NUCLEOTIDE SEQUENCE</scope>
    <source>
        <strain evidence="1">CBS2887</strain>
    </source>
</reference>
<dbReference type="EMBL" id="JAEUBG010002825">
    <property type="protein sequence ID" value="KAH3684038.1"/>
    <property type="molecule type" value="Genomic_DNA"/>
</dbReference>
<reference evidence="1" key="1">
    <citation type="journal article" date="2021" name="Open Biol.">
        <title>Shared evolutionary footprints suggest mitochondrial oxidative damage underlies multiple complex I losses in fungi.</title>
        <authorList>
            <person name="Schikora-Tamarit M.A."/>
            <person name="Marcet-Houben M."/>
            <person name="Nosek J."/>
            <person name="Gabaldon T."/>
        </authorList>
    </citation>
    <scope>NUCLEOTIDE SEQUENCE</scope>
    <source>
        <strain evidence="1">CBS2887</strain>
    </source>
</reference>
<accession>A0A9P8Q4P8</accession>
<dbReference type="AlphaFoldDB" id="A0A9P8Q4P8"/>
<organism evidence="1 2">
    <name type="scientific">Wickerhamomyces pijperi</name>
    <name type="common">Yeast</name>
    <name type="synonym">Pichia pijperi</name>
    <dbReference type="NCBI Taxonomy" id="599730"/>
    <lineage>
        <taxon>Eukaryota</taxon>
        <taxon>Fungi</taxon>
        <taxon>Dikarya</taxon>
        <taxon>Ascomycota</taxon>
        <taxon>Saccharomycotina</taxon>
        <taxon>Saccharomycetes</taxon>
        <taxon>Phaffomycetales</taxon>
        <taxon>Wickerhamomycetaceae</taxon>
        <taxon>Wickerhamomyces</taxon>
    </lineage>
</organism>
<evidence type="ECO:0000313" key="1">
    <source>
        <dbReference type="EMBL" id="KAH3684038.1"/>
    </source>
</evidence>
<evidence type="ECO:0000313" key="2">
    <source>
        <dbReference type="Proteomes" id="UP000774326"/>
    </source>
</evidence>
<name>A0A9P8Q4P8_WICPI</name>
<dbReference type="Proteomes" id="UP000774326">
    <property type="component" value="Unassembled WGS sequence"/>
</dbReference>
<gene>
    <name evidence="1" type="ORF">WICPIJ_005010</name>
</gene>
<sequence length="131" mass="14789">MFLMASEKLWIKAKMLSCRNFEMATVGLSPIKTSSLVNSRTKVMELRISSLLECGVYFINISQTVELMEISVLINSMSYCGAQLLKARTKDLSSTFLIVVINSANTFEKLLLIRSYLVRPWILAILPITSF</sequence>
<protein>
    <submittedName>
        <fullName evidence="1">Uncharacterized protein</fullName>
    </submittedName>
</protein>